<proteinExistence type="predicted"/>
<accession>A0A317A9X5</accession>
<reference evidence="1" key="1">
    <citation type="journal article" date="2018" name="BMC Genomics">
        <title>Comparative genomics of the wheat fungal pathogen Pyrenophora tritici-repentis reveals chromosomal variations and genome plasticity.</title>
        <authorList>
            <person name="Moolhuijzen P."/>
            <person name="See P.T."/>
            <person name="Hane J.K."/>
            <person name="Shi G."/>
            <person name="Liu Z."/>
            <person name="Oliver R.P."/>
            <person name="Moffat C.S."/>
        </authorList>
    </citation>
    <scope>NUCLEOTIDE SEQUENCE [LARGE SCALE GENOMIC DNA]</scope>
    <source>
        <strain evidence="1">M4</strain>
    </source>
</reference>
<dbReference type="InterPro" id="IPR029033">
    <property type="entry name" value="His_PPase_superfam"/>
</dbReference>
<evidence type="ECO:0000313" key="1">
    <source>
        <dbReference type="EMBL" id="KAF7571151.1"/>
    </source>
</evidence>
<organism evidence="1 2">
    <name type="scientific">Pyrenophora tritici-repentis</name>
    <dbReference type="NCBI Taxonomy" id="45151"/>
    <lineage>
        <taxon>Eukaryota</taxon>
        <taxon>Fungi</taxon>
        <taxon>Dikarya</taxon>
        <taxon>Ascomycota</taxon>
        <taxon>Pezizomycotina</taxon>
        <taxon>Dothideomycetes</taxon>
        <taxon>Pleosporomycetidae</taxon>
        <taxon>Pleosporales</taxon>
        <taxon>Pleosporineae</taxon>
        <taxon>Pleosporaceae</taxon>
        <taxon>Pyrenophora</taxon>
    </lineage>
</organism>
<dbReference type="GeneID" id="6343578"/>
<dbReference type="GO" id="GO:0009277">
    <property type="term" value="C:fungal-type cell wall"/>
    <property type="evidence" value="ECO:0007669"/>
    <property type="project" value="TreeGrafter"/>
</dbReference>
<dbReference type="OMA" id="RGRSDWC"/>
<dbReference type="SUPFAM" id="SSF53254">
    <property type="entry name" value="Phosphoglycerate mutase-like"/>
    <property type="match status" value="1"/>
</dbReference>
<dbReference type="KEGG" id="ptrr:6343578"/>
<dbReference type="Pfam" id="PF00328">
    <property type="entry name" value="His_Phos_2"/>
    <property type="match status" value="1"/>
</dbReference>
<dbReference type="RefSeq" id="XP_001935660.1">
    <property type="nucleotide sequence ID" value="XM_001935625.1"/>
</dbReference>
<dbReference type="Proteomes" id="UP000245464">
    <property type="component" value="Chromosome 5"/>
</dbReference>
<name>A0A317A9X5_9PLEO</name>
<protein>
    <submittedName>
        <fullName evidence="1">His-Phos-2 multi-domain protein</fullName>
    </submittedName>
</protein>
<sequence length="529" mass="59140">MPRPTWGSITAVIVAVSSFYFSHVLINLSLSYPFCSTLCPNSVRNSSSERLGRPYHSSWNSWWHPQRSRTEIEQGAGTTTEDWNILYHLGGNGPWVEKVIDVVEGGIAPPDGCEVIQVHMMARHAERYPTRRAAKAQKAVYQRMKASNKTFTGNLAFFNNWTLYWTSDKTEVEQLTTTGPFAGTLSAFTTGVRLRTRYQHLLTHATTPTTFWASNSTRVIQTAKHFASGFFGLDYTTTHTANLTVISEHSSLGANTLTPGRTCLLNKKDKQHGQRNGYRLAAQYRATYMPPIRERLLTQTDMSFSDPEIYAMQEMCGFETTVRGRSDWCNVFTKEEFLNFEYARDVLHYYRAGPGLKYGVGMGWLWVNATTNLLVEGPERVGGLYFSFVHDGDIAPMLAALDIINEPSPLPLTHIPHDRKWRKSQVSPMGGRIIFELLSCSTTTNPTSTSPSTPKEKFIRLNINDGITAIPDCNSGPGQSCPLAQFAERTKRKGEEQGVDFRSLCGLHEGSAEKITFLRQGGSMVGGED</sequence>
<dbReference type="EMBL" id="NQIK02000005">
    <property type="protein sequence ID" value="KAF7571151.1"/>
    <property type="molecule type" value="Genomic_DNA"/>
</dbReference>
<dbReference type="GO" id="GO:0003993">
    <property type="term" value="F:acid phosphatase activity"/>
    <property type="evidence" value="ECO:0007669"/>
    <property type="project" value="TreeGrafter"/>
</dbReference>
<dbReference type="PANTHER" id="PTHR20963:SF18">
    <property type="entry name" value="ACID PHOSPHATASE PHO11-RELATED"/>
    <property type="match status" value="1"/>
</dbReference>
<gene>
    <name evidence="1" type="ORF">PtrM4_111530</name>
</gene>
<evidence type="ECO:0000313" key="2">
    <source>
        <dbReference type="Proteomes" id="UP000245464"/>
    </source>
</evidence>
<dbReference type="InterPro" id="IPR000560">
    <property type="entry name" value="His_Pase_clade-2"/>
</dbReference>
<dbReference type="AlphaFoldDB" id="A0A317A9X5"/>
<dbReference type="Gene3D" id="3.40.50.1240">
    <property type="entry name" value="Phosphoglycerate mutase-like"/>
    <property type="match status" value="1"/>
</dbReference>
<comment type="caution">
    <text evidence="1">The sequence shown here is derived from an EMBL/GenBank/DDBJ whole genome shotgun (WGS) entry which is preliminary data.</text>
</comment>
<dbReference type="PANTHER" id="PTHR20963">
    <property type="entry name" value="MULTIPLE INOSITOL POLYPHOSPHATE PHOSPHATASE-RELATED"/>
    <property type="match status" value="1"/>
</dbReference>
<dbReference type="CDD" id="cd07061">
    <property type="entry name" value="HP_HAP_like"/>
    <property type="match status" value="1"/>
</dbReference>